<evidence type="ECO:0000313" key="2">
    <source>
        <dbReference type="EMBL" id="MBO8440807.1"/>
    </source>
</evidence>
<dbReference type="EMBL" id="JADIMV010000160">
    <property type="protein sequence ID" value="MBO8440807.1"/>
    <property type="molecule type" value="Genomic_DNA"/>
</dbReference>
<proteinExistence type="predicted"/>
<evidence type="ECO:0000256" key="1">
    <source>
        <dbReference type="SAM" id="Phobius"/>
    </source>
</evidence>
<gene>
    <name evidence="2" type="ORF">IAC51_09200</name>
</gene>
<evidence type="ECO:0000313" key="3">
    <source>
        <dbReference type="Proteomes" id="UP000712007"/>
    </source>
</evidence>
<comment type="caution">
    <text evidence="2">The sequence shown here is derived from an EMBL/GenBank/DDBJ whole genome shotgun (WGS) entry which is preliminary data.</text>
</comment>
<reference evidence="2" key="2">
    <citation type="journal article" date="2021" name="PeerJ">
        <title>Extensive microbial diversity within the chicken gut microbiome revealed by metagenomics and culture.</title>
        <authorList>
            <person name="Gilroy R."/>
            <person name="Ravi A."/>
            <person name="Getino M."/>
            <person name="Pursley I."/>
            <person name="Horton D.L."/>
            <person name="Alikhan N.F."/>
            <person name="Baker D."/>
            <person name="Gharbi K."/>
            <person name="Hall N."/>
            <person name="Watson M."/>
            <person name="Adriaenssens E.M."/>
            <person name="Foster-Nyarko E."/>
            <person name="Jarju S."/>
            <person name="Secka A."/>
            <person name="Antonio M."/>
            <person name="Oren A."/>
            <person name="Chaudhuri R.R."/>
            <person name="La Ragione R."/>
            <person name="Hildebrand F."/>
            <person name="Pallen M.J."/>
        </authorList>
    </citation>
    <scope>NUCLEOTIDE SEQUENCE</scope>
    <source>
        <strain evidence="2">3924</strain>
    </source>
</reference>
<reference evidence="2" key="1">
    <citation type="submission" date="2020-10" db="EMBL/GenBank/DDBJ databases">
        <authorList>
            <person name="Gilroy R."/>
        </authorList>
    </citation>
    <scope>NUCLEOTIDE SEQUENCE</scope>
    <source>
        <strain evidence="2">3924</strain>
    </source>
</reference>
<dbReference type="AlphaFoldDB" id="A0A940IFP0"/>
<sequence length="133" mass="14855">MKLLINIRPQLRNRISVSQNGKTLYEGTLTDDPIEIDGVSEGEISVGMNSYLIPLKVKANSIVIINDTVSSRRRTAAMAGSLLALFVIYAIVPHSTALYAVMLALVIVWALYFLSSWLSNKKRPEKLYRVFIV</sequence>
<protein>
    <submittedName>
        <fullName evidence="2">Uncharacterized protein</fullName>
    </submittedName>
</protein>
<accession>A0A940IFP0</accession>
<keyword evidence="1" id="KW-0472">Membrane</keyword>
<keyword evidence="1" id="KW-0812">Transmembrane</keyword>
<name>A0A940IFP0_9BACT</name>
<feature type="transmembrane region" description="Helical" evidence="1">
    <location>
        <begin position="98"/>
        <end position="119"/>
    </location>
</feature>
<dbReference type="Proteomes" id="UP000712007">
    <property type="component" value="Unassembled WGS sequence"/>
</dbReference>
<keyword evidence="1" id="KW-1133">Transmembrane helix</keyword>
<organism evidence="2 3">
    <name type="scientific">Candidatus Aphodosoma intestinipullorum</name>
    <dbReference type="NCBI Taxonomy" id="2840674"/>
    <lineage>
        <taxon>Bacteria</taxon>
        <taxon>Pseudomonadati</taxon>
        <taxon>Bacteroidota</taxon>
        <taxon>Bacteroidia</taxon>
        <taxon>Bacteroidales</taxon>
        <taxon>Candidatus Aphodosoma</taxon>
    </lineage>
</organism>
<feature type="transmembrane region" description="Helical" evidence="1">
    <location>
        <begin position="75"/>
        <end position="92"/>
    </location>
</feature>